<dbReference type="InterPro" id="IPR033132">
    <property type="entry name" value="GH_1_N_CS"/>
</dbReference>
<evidence type="ECO:0000256" key="3">
    <source>
        <dbReference type="PROSITE-ProRule" id="PRU10055"/>
    </source>
</evidence>
<comment type="similarity">
    <text evidence="1 4">Belongs to the glycosyl hydrolase 1 family.</text>
</comment>
<dbReference type="SUPFAM" id="SSF51445">
    <property type="entry name" value="(Trans)glycosidases"/>
    <property type="match status" value="1"/>
</dbReference>
<dbReference type="GO" id="GO:0005975">
    <property type="term" value="P:carbohydrate metabolic process"/>
    <property type="evidence" value="ECO:0007669"/>
    <property type="project" value="InterPro"/>
</dbReference>
<feature type="active site" description="Nucleophile" evidence="3">
    <location>
        <position position="394"/>
    </location>
</feature>
<sequence length="429" mass="47899">MAATMSSILTTFMLLLVSSSLVRTGHGLSYGHFNRSVFPTGFLFGAASSAYQYEGAAFEGGRGQSIWDTYTHKYADKISDGSNGDVANNFYNLYKEDVKLMKDIGLDAFRMSISWPRILPHGKLSGGVNKEGIAFYNNVFNELLANGITPFVTLFHWDLPQALDDEYAGFLSPRVVDDFKDFAELCFNEFGDRIKHWITMNEPFTFSNGGYDGGFIGNLALGGAPPGAFVPKGIQLLSPISSLIIYFLATQLLPEYTRRNISKLDVQAAQRALDFIYGWFIDPLVHGEYPRIMQSLVGNRLPKFTKEQSAMLKGSFDFLGLNYYTGNYAAHILSYSGNISSTTDKRVRLSTDINGVHIGKPTGVSIFFDYPRGLHDLLVYTKERYNNPTIYITENGMGDVNNHTTKHATEDIQRVNFYNGHLRAVQKAI</sequence>
<dbReference type="PROSITE" id="PS00572">
    <property type="entry name" value="GLYCOSYL_HYDROL_F1_1"/>
    <property type="match status" value="1"/>
</dbReference>
<dbReference type="Pfam" id="PF00232">
    <property type="entry name" value="Glyco_hydro_1"/>
    <property type="match status" value="2"/>
</dbReference>
<feature type="signal peptide" evidence="6">
    <location>
        <begin position="1"/>
        <end position="27"/>
    </location>
</feature>
<dbReference type="InterPro" id="IPR001360">
    <property type="entry name" value="Glyco_hydro_1"/>
</dbReference>
<evidence type="ECO:0000256" key="2">
    <source>
        <dbReference type="ARBA" id="ARBA00022801"/>
    </source>
</evidence>
<organism evidence="7">
    <name type="scientific">Sesamum radiatum</name>
    <name type="common">Black benniseed</name>
    <dbReference type="NCBI Taxonomy" id="300843"/>
    <lineage>
        <taxon>Eukaryota</taxon>
        <taxon>Viridiplantae</taxon>
        <taxon>Streptophyta</taxon>
        <taxon>Embryophyta</taxon>
        <taxon>Tracheophyta</taxon>
        <taxon>Spermatophyta</taxon>
        <taxon>Magnoliopsida</taxon>
        <taxon>eudicotyledons</taxon>
        <taxon>Gunneridae</taxon>
        <taxon>Pentapetalae</taxon>
        <taxon>asterids</taxon>
        <taxon>lamiids</taxon>
        <taxon>Lamiales</taxon>
        <taxon>Pedaliaceae</taxon>
        <taxon>Sesamum</taxon>
    </lineage>
</organism>
<protein>
    <submittedName>
        <fullName evidence="7">Beta-glucosidase 12</fullName>
    </submittedName>
</protein>
<proteinExistence type="inferred from homology"/>
<evidence type="ECO:0000256" key="5">
    <source>
        <dbReference type="RuleBase" id="RU004468"/>
    </source>
</evidence>
<reference evidence="7" key="2">
    <citation type="journal article" date="2024" name="Plant">
        <title>Genomic evolution and insights into agronomic trait innovations of Sesamum species.</title>
        <authorList>
            <person name="Miao H."/>
            <person name="Wang L."/>
            <person name="Qu L."/>
            <person name="Liu H."/>
            <person name="Sun Y."/>
            <person name="Le M."/>
            <person name="Wang Q."/>
            <person name="Wei S."/>
            <person name="Zheng Y."/>
            <person name="Lin W."/>
            <person name="Duan Y."/>
            <person name="Cao H."/>
            <person name="Xiong S."/>
            <person name="Wang X."/>
            <person name="Wei L."/>
            <person name="Li C."/>
            <person name="Ma Q."/>
            <person name="Ju M."/>
            <person name="Zhao R."/>
            <person name="Li G."/>
            <person name="Mu C."/>
            <person name="Tian Q."/>
            <person name="Mei H."/>
            <person name="Zhang T."/>
            <person name="Gao T."/>
            <person name="Zhang H."/>
        </authorList>
    </citation>
    <scope>NUCLEOTIDE SEQUENCE</scope>
    <source>
        <strain evidence="7">G02</strain>
    </source>
</reference>
<keyword evidence="5" id="KW-0326">Glycosidase</keyword>
<keyword evidence="6" id="KW-0732">Signal</keyword>
<evidence type="ECO:0000256" key="4">
    <source>
        <dbReference type="RuleBase" id="RU003690"/>
    </source>
</evidence>
<accession>A0AAW2KRG7</accession>
<dbReference type="InterPro" id="IPR017853">
    <property type="entry name" value="GH"/>
</dbReference>
<feature type="non-terminal residue" evidence="7">
    <location>
        <position position="429"/>
    </location>
</feature>
<evidence type="ECO:0000256" key="6">
    <source>
        <dbReference type="SAM" id="SignalP"/>
    </source>
</evidence>
<gene>
    <name evidence="7" type="ORF">Sradi_5831200</name>
</gene>
<dbReference type="Gene3D" id="3.20.20.80">
    <property type="entry name" value="Glycosidases"/>
    <property type="match status" value="2"/>
</dbReference>
<evidence type="ECO:0000256" key="1">
    <source>
        <dbReference type="ARBA" id="ARBA00010838"/>
    </source>
</evidence>
<evidence type="ECO:0000313" key="7">
    <source>
        <dbReference type="EMBL" id="KAL0308889.1"/>
    </source>
</evidence>
<dbReference type="PROSITE" id="PS00653">
    <property type="entry name" value="GLYCOSYL_HYDROL_F1_2"/>
    <property type="match status" value="1"/>
</dbReference>
<dbReference type="PANTHER" id="PTHR10353">
    <property type="entry name" value="GLYCOSYL HYDROLASE"/>
    <property type="match status" value="1"/>
</dbReference>
<reference evidence="7" key="1">
    <citation type="submission" date="2020-06" db="EMBL/GenBank/DDBJ databases">
        <authorList>
            <person name="Li T."/>
            <person name="Hu X."/>
            <person name="Zhang T."/>
            <person name="Song X."/>
            <person name="Zhang H."/>
            <person name="Dai N."/>
            <person name="Sheng W."/>
            <person name="Hou X."/>
            <person name="Wei L."/>
        </authorList>
    </citation>
    <scope>NUCLEOTIDE SEQUENCE</scope>
    <source>
        <strain evidence="7">G02</strain>
        <tissue evidence="7">Leaf</tissue>
    </source>
</reference>
<comment type="caution">
    <text evidence="7">The sequence shown here is derived from an EMBL/GenBank/DDBJ whole genome shotgun (WGS) entry which is preliminary data.</text>
</comment>
<feature type="chain" id="PRO_5043766565" evidence="6">
    <location>
        <begin position="28"/>
        <end position="429"/>
    </location>
</feature>
<dbReference type="GO" id="GO:0008422">
    <property type="term" value="F:beta-glucosidase activity"/>
    <property type="evidence" value="ECO:0007669"/>
    <property type="project" value="TreeGrafter"/>
</dbReference>
<dbReference type="PANTHER" id="PTHR10353:SF318">
    <property type="entry name" value="BETA-GLUCOSIDASE 31-RELATED"/>
    <property type="match status" value="1"/>
</dbReference>
<keyword evidence="2 5" id="KW-0378">Hydrolase</keyword>
<dbReference type="InterPro" id="IPR018120">
    <property type="entry name" value="Glyco_hydro_1_AS"/>
</dbReference>
<dbReference type="AlphaFoldDB" id="A0AAW2KRG7"/>
<name>A0AAW2KRG7_SESRA</name>
<dbReference type="PRINTS" id="PR00131">
    <property type="entry name" value="GLHYDRLASE1"/>
</dbReference>
<dbReference type="EMBL" id="JACGWJ010000027">
    <property type="protein sequence ID" value="KAL0308889.1"/>
    <property type="molecule type" value="Genomic_DNA"/>
</dbReference>